<dbReference type="RefSeq" id="WP_153114285.1">
    <property type="nucleotide sequence ID" value="NZ_VZAS01000201.1"/>
</dbReference>
<comment type="caution">
    <text evidence="1">The sequence shown here is derived from an EMBL/GenBank/DDBJ whole genome shotgun (WGS) entry which is preliminary data.</text>
</comment>
<dbReference type="AlphaFoldDB" id="A0A646HPQ2"/>
<accession>A0A646HPQ2</accession>
<dbReference type="EMBL" id="VZBQ01000047">
    <property type="protein sequence ID" value="MQN89056.1"/>
    <property type="molecule type" value="Genomic_DNA"/>
</dbReference>
<reference evidence="2" key="1">
    <citation type="submission" date="2019-09" db="EMBL/GenBank/DDBJ databases">
        <title>Distinct polysaccharide growth profiles of human intestinal Prevotella copri isolates.</title>
        <authorList>
            <person name="Fehlner-Peach H."/>
            <person name="Magnabosco C."/>
            <person name="Raghavan V."/>
            <person name="Scher J.U."/>
            <person name="Tett A."/>
            <person name="Cox L.M."/>
            <person name="Gottsegen C."/>
            <person name="Watters A."/>
            <person name="Wiltshire- Gordon J.D."/>
            <person name="Segata N."/>
            <person name="Bonneau R."/>
            <person name="Littman D.R."/>
        </authorList>
    </citation>
    <scope>NUCLEOTIDE SEQUENCE [LARGE SCALE GENOMIC DNA]</scope>
    <source>
        <strain evidence="2">iP54</strain>
    </source>
</reference>
<evidence type="ECO:0000313" key="1">
    <source>
        <dbReference type="EMBL" id="MQN89056.1"/>
    </source>
</evidence>
<proteinExistence type="predicted"/>
<name>A0A646HPQ2_9BACT</name>
<sequence>MTDKERIEEIIKDTFDVIQKVYHTQREGDGNHKDFCESQSRIIFPKYSGRYRNGETRISEQELRFIFVEQFNKYCKNNSWNAYYSVETPTEEKYIFSKKGDKNCPYKVDGEGNGGQSAMIDLCIHDDKFERIALIEFKALNPKESAFAKDFCKLSNEPKSTATFFVMIVKSHDDDTIKSLREKIGTKGDETEFYCYDLKAGCDISEIIKTSGATSQQ</sequence>
<evidence type="ECO:0000313" key="2">
    <source>
        <dbReference type="Proteomes" id="UP000420635"/>
    </source>
</evidence>
<dbReference type="Proteomes" id="UP000420635">
    <property type="component" value="Unassembled WGS sequence"/>
</dbReference>
<organism evidence="1 2">
    <name type="scientific">Segatella copri</name>
    <dbReference type="NCBI Taxonomy" id="165179"/>
    <lineage>
        <taxon>Bacteria</taxon>
        <taxon>Pseudomonadati</taxon>
        <taxon>Bacteroidota</taxon>
        <taxon>Bacteroidia</taxon>
        <taxon>Bacteroidales</taxon>
        <taxon>Prevotellaceae</taxon>
        <taxon>Segatella</taxon>
    </lineage>
</organism>
<gene>
    <name evidence="1" type="ORF">F7D59_04065</name>
</gene>
<protein>
    <submittedName>
        <fullName evidence="1">Uncharacterized protein</fullName>
    </submittedName>
</protein>